<organism evidence="3 4">
    <name type="scientific">Anaeromyces robustus</name>
    <dbReference type="NCBI Taxonomy" id="1754192"/>
    <lineage>
        <taxon>Eukaryota</taxon>
        <taxon>Fungi</taxon>
        <taxon>Fungi incertae sedis</taxon>
        <taxon>Chytridiomycota</taxon>
        <taxon>Chytridiomycota incertae sedis</taxon>
        <taxon>Neocallimastigomycetes</taxon>
        <taxon>Neocallimastigales</taxon>
        <taxon>Neocallimastigaceae</taxon>
        <taxon>Anaeromyces</taxon>
    </lineage>
</organism>
<feature type="signal peptide" evidence="2">
    <location>
        <begin position="1"/>
        <end position="24"/>
    </location>
</feature>
<protein>
    <submittedName>
        <fullName evidence="3">Uncharacterized protein</fullName>
    </submittedName>
</protein>
<evidence type="ECO:0000313" key="3">
    <source>
        <dbReference type="EMBL" id="ORX75561.1"/>
    </source>
</evidence>
<dbReference type="Proteomes" id="UP000193944">
    <property type="component" value="Unassembled WGS sequence"/>
</dbReference>
<name>A0A1Y1WPU8_9FUNG</name>
<reference evidence="3 4" key="2">
    <citation type="submission" date="2016-08" db="EMBL/GenBank/DDBJ databases">
        <title>Pervasive Adenine N6-methylation of Active Genes in Fungi.</title>
        <authorList>
            <consortium name="DOE Joint Genome Institute"/>
            <person name="Mondo S.J."/>
            <person name="Dannebaum R.O."/>
            <person name="Kuo R.C."/>
            <person name="Labutti K."/>
            <person name="Haridas S."/>
            <person name="Kuo A."/>
            <person name="Salamov A."/>
            <person name="Ahrendt S.R."/>
            <person name="Lipzen A."/>
            <person name="Sullivan W."/>
            <person name="Andreopoulos W.B."/>
            <person name="Clum A."/>
            <person name="Lindquist E."/>
            <person name="Daum C."/>
            <person name="Ramamoorthy G.K."/>
            <person name="Gryganskyi A."/>
            <person name="Culley D."/>
            <person name="Magnuson J.K."/>
            <person name="James T.Y."/>
            <person name="O'Malley M.A."/>
            <person name="Stajich J.E."/>
            <person name="Spatafora J.W."/>
            <person name="Visel A."/>
            <person name="Grigoriev I.V."/>
        </authorList>
    </citation>
    <scope>NUCLEOTIDE SEQUENCE [LARGE SCALE GENOMIC DNA]</scope>
    <source>
        <strain evidence="3 4">S4</strain>
    </source>
</reference>
<proteinExistence type="predicted"/>
<accession>A0A1Y1WPU8</accession>
<dbReference type="AlphaFoldDB" id="A0A1Y1WPU8"/>
<feature type="compositionally biased region" description="Basic residues" evidence="1">
    <location>
        <begin position="83"/>
        <end position="111"/>
    </location>
</feature>
<sequence>MKIINILTAIALGSTIYAFPLVEAEDKLEPKNKLQSKNKFANINDEVEANLVARSPYRIRSAKKKTTITKKTRSFDEEVNLERRRKGPKRNLERRRKGPKRNLERRRKGPKRGIEENGFILKRRAWRHSPDDQNIDFEIRDDKRHLMTRAKLSMKKY</sequence>
<feature type="chain" id="PRO_5012395218" evidence="2">
    <location>
        <begin position="25"/>
        <end position="157"/>
    </location>
</feature>
<keyword evidence="2" id="KW-0732">Signal</keyword>
<evidence type="ECO:0000256" key="1">
    <source>
        <dbReference type="SAM" id="MobiDB-lite"/>
    </source>
</evidence>
<feature type="region of interest" description="Disordered" evidence="1">
    <location>
        <begin position="79"/>
        <end position="116"/>
    </location>
</feature>
<dbReference type="EMBL" id="MCFG01000350">
    <property type="protein sequence ID" value="ORX75561.1"/>
    <property type="molecule type" value="Genomic_DNA"/>
</dbReference>
<evidence type="ECO:0000256" key="2">
    <source>
        <dbReference type="SAM" id="SignalP"/>
    </source>
</evidence>
<keyword evidence="4" id="KW-1185">Reference proteome</keyword>
<evidence type="ECO:0000313" key="4">
    <source>
        <dbReference type="Proteomes" id="UP000193944"/>
    </source>
</evidence>
<comment type="caution">
    <text evidence="3">The sequence shown here is derived from an EMBL/GenBank/DDBJ whole genome shotgun (WGS) entry which is preliminary data.</text>
</comment>
<reference evidence="3 4" key="1">
    <citation type="submission" date="2016-08" db="EMBL/GenBank/DDBJ databases">
        <title>A Parts List for Fungal Cellulosomes Revealed by Comparative Genomics.</title>
        <authorList>
            <consortium name="DOE Joint Genome Institute"/>
            <person name="Haitjema C.H."/>
            <person name="Gilmore S.P."/>
            <person name="Henske J.K."/>
            <person name="Solomon K.V."/>
            <person name="De Groot R."/>
            <person name="Kuo A."/>
            <person name="Mondo S.J."/>
            <person name="Salamov A.A."/>
            <person name="Labutti K."/>
            <person name="Zhao Z."/>
            <person name="Chiniquy J."/>
            <person name="Barry K."/>
            <person name="Brewer H.M."/>
            <person name="Purvine S.O."/>
            <person name="Wright A.T."/>
            <person name="Boxma B."/>
            <person name="Van Alen T."/>
            <person name="Hackstein J.H."/>
            <person name="Baker S.E."/>
            <person name="Grigoriev I.V."/>
            <person name="O'Malley M.A."/>
        </authorList>
    </citation>
    <scope>NUCLEOTIDE SEQUENCE [LARGE SCALE GENOMIC DNA]</scope>
    <source>
        <strain evidence="3 4">S4</strain>
    </source>
</reference>
<gene>
    <name evidence="3" type="ORF">BCR32DRAFT_285081</name>
</gene>